<dbReference type="AlphaFoldDB" id="A0A537LY88"/>
<dbReference type="SUPFAM" id="SSF47781">
    <property type="entry name" value="RuvA domain 2-like"/>
    <property type="match status" value="1"/>
</dbReference>
<dbReference type="CDD" id="cd08071">
    <property type="entry name" value="MPN_DUF2466"/>
    <property type="match status" value="1"/>
</dbReference>
<dbReference type="GO" id="GO:0046872">
    <property type="term" value="F:metal ion binding"/>
    <property type="evidence" value="ECO:0007669"/>
    <property type="project" value="UniProtKB-KW"/>
</dbReference>
<sequence>MAHLGYPRCVESPRGRCYTCGAVCGSDDRPSGVTIKELPAELRPRERLRSSGAGSLSTAELLALVLGTGTRQATALEVGATLLGRFRSVGGLAQASLEELIALPGVGETKAARVLAALELARRLLEPPPQRRTIRSAADAAAVCASMRTLDREHFRVILLSTRHEVLGIADVSVGGLASAPVHPREVFKEAIRHSAAAVIVVHNHPSGHPEPSGDDVAITAQLRAAGRLMGIEILDHIIIGERAFVSLREQRQGFP</sequence>
<accession>A0A537LY88</accession>
<keyword evidence="5" id="KW-0862">Zinc</keyword>
<keyword evidence="4" id="KW-0378">Hydrolase</keyword>
<comment type="caution">
    <text evidence="9">The sequence shown here is derived from an EMBL/GenBank/DDBJ whole genome shotgun (WGS) entry which is preliminary data.</text>
</comment>
<organism evidence="9 10">
    <name type="scientific">Candidatus Segetimicrobium genomatis</name>
    <dbReference type="NCBI Taxonomy" id="2569760"/>
    <lineage>
        <taxon>Bacteria</taxon>
        <taxon>Bacillati</taxon>
        <taxon>Candidatus Sysuimicrobiota</taxon>
        <taxon>Candidatus Sysuimicrobiia</taxon>
        <taxon>Candidatus Sysuimicrobiales</taxon>
        <taxon>Candidatus Segetimicrobiaceae</taxon>
        <taxon>Candidatus Segetimicrobium</taxon>
    </lineage>
</organism>
<gene>
    <name evidence="9" type="ORF">E6G98_01525</name>
</gene>
<dbReference type="InterPro" id="IPR020891">
    <property type="entry name" value="UPF0758_CS"/>
</dbReference>
<dbReference type="PROSITE" id="PS50249">
    <property type="entry name" value="MPN"/>
    <property type="match status" value="1"/>
</dbReference>
<dbReference type="InterPro" id="IPR001405">
    <property type="entry name" value="UPF0758"/>
</dbReference>
<keyword evidence="6" id="KW-0482">Metalloprotease</keyword>
<dbReference type="GO" id="GO:0008237">
    <property type="term" value="F:metallopeptidase activity"/>
    <property type="evidence" value="ECO:0007669"/>
    <property type="project" value="UniProtKB-KW"/>
</dbReference>
<feature type="domain" description="MPN" evidence="8">
    <location>
        <begin position="132"/>
        <end position="254"/>
    </location>
</feature>
<dbReference type="EMBL" id="VBAI01000012">
    <property type="protein sequence ID" value="TMJ12983.1"/>
    <property type="molecule type" value="Genomic_DNA"/>
</dbReference>
<dbReference type="Pfam" id="PF04002">
    <property type="entry name" value="RadC"/>
    <property type="match status" value="1"/>
</dbReference>
<dbReference type="InterPro" id="IPR025657">
    <property type="entry name" value="RadC_JAB"/>
</dbReference>
<dbReference type="PROSITE" id="PS01302">
    <property type="entry name" value="UPF0758"/>
    <property type="match status" value="1"/>
</dbReference>
<evidence type="ECO:0000313" key="10">
    <source>
        <dbReference type="Proteomes" id="UP000315217"/>
    </source>
</evidence>
<dbReference type="PANTHER" id="PTHR30471">
    <property type="entry name" value="DNA REPAIR PROTEIN RADC"/>
    <property type="match status" value="1"/>
</dbReference>
<evidence type="ECO:0000256" key="2">
    <source>
        <dbReference type="ARBA" id="ARBA00022670"/>
    </source>
</evidence>
<dbReference type="GO" id="GO:0006508">
    <property type="term" value="P:proteolysis"/>
    <property type="evidence" value="ECO:0007669"/>
    <property type="project" value="UniProtKB-KW"/>
</dbReference>
<evidence type="ECO:0000259" key="8">
    <source>
        <dbReference type="PROSITE" id="PS50249"/>
    </source>
</evidence>
<reference evidence="9 10" key="1">
    <citation type="journal article" date="2019" name="Nat. Microbiol.">
        <title>Mediterranean grassland soil C-N compound turnover is dependent on rainfall and depth, and is mediated by genomically divergent microorganisms.</title>
        <authorList>
            <person name="Diamond S."/>
            <person name="Andeer P.F."/>
            <person name="Li Z."/>
            <person name="Crits-Christoph A."/>
            <person name="Burstein D."/>
            <person name="Anantharaman K."/>
            <person name="Lane K.R."/>
            <person name="Thomas B.C."/>
            <person name="Pan C."/>
            <person name="Northen T.R."/>
            <person name="Banfield J.F."/>
        </authorList>
    </citation>
    <scope>NUCLEOTIDE SEQUENCE [LARGE SCALE GENOMIC DNA]</scope>
    <source>
        <strain evidence="9">NP_1</strain>
    </source>
</reference>
<proteinExistence type="inferred from homology"/>
<keyword evidence="3" id="KW-0479">Metal-binding</keyword>
<dbReference type="NCBIfam" id="NF000642">
    <property type="entry name" value="PRK00024.1"/>
    <property type="match status" value="1"/>
</dbReference>
<dbReference type="NCBIfam" id="TIGR00608">
    <property type="entry name" value="radc"/>
    <property type="match status" value="1"/>
</dbReference>
<evidence type="ECO:0000256" key="3">
    <source>
        <dbReference type="ARBA" id="ARBA00022723"/>
    </source>
</evidence>
<evidence type="ECO:0000256" key="1">
    <source>
        <dbReference type="ARBA" id="ARBA00010243"/>
    </source>
</evidence>
<dbReference type="InterPro" id="IPR010994">
    <property type="entry name" value="RuvA_2-like"/>
</dbReference>
<evidence type="ECO:0000256" key="6">
    <source>
        <dbReference type="ARBA" id="ARBA00023049"/>
    </source>
</evidence>
<dbReference type="Pfam" id="PF20582">
    <property type="entry name" value="UPF0758_N"/>
    <property type="match status" value="1"/>
</dbReference>
<dbReference type="InterPro" id="IPR046778">
    <property type="entry name" value="UPF0758_N"/>
</dbReference>
<dbReference type="InterPro" id="IPR037518">
    <property type="entry name" value="MPN"/>
</dbReference>
<evidence type="ECO:0000256" key="4">
    <source>
        <dbReference type="ARBA" id="ARBA00022801"/>
    </source>
</evidence>
<evidence type="ECO:0000313" key="9">
    <source>
        <dbReference type="EMBL" id="TMJ12983.1"/>
    </source>
</evidence>
<keyword evidence="2" id="KW-0645">Protease</keyword>
<dbReference type="Gene3D" id="3.40.140.10">
    <property type="entry name" value="Cytidine Deaminase, domain 2"/>
    <property type="match status" value="1"/>
</dbReference>
<dbReference type="PANTHER" id="PTHR30471:SF3">
    <property type="entry name" value="UPF0758 PROTEIN YEES-RELATED"/>
    <property type="match status" value="1"/>
</dbReference>
<protein>
    <submittedName>
        <fullName evidence="9">JAB domain-containing protein</fullName>
    </submittedName>
</protein>
<comment type="similarity">
    <text evidence="1 7">Belongs to the UPF0758 family.</text>
</comment>
<dbReference type="Gene3D" id="1.10.150.20">
    <property type="entry name" value="5' to 3' exonuclease, C-terminal subdomain"/>
    <property type="match status" value="1"/>
</dbReference>
<name>A0A537LY88_9BACT</name>
<evidence type="ECO:0000256" key="5">
    <source>
        <dbReference type="ARBA" id="ARBA00022833"/>
    </source>
</evidence>
<dbReference type="SUPFAM" id="SSF102712">
    <property type="entry name" value="JAB1/MPN domain"/>
    <property type="match status" value="1"/>
</dbReference>
<dbReference type="Proteomes" id="UP000315217">
    <property type="component" value="Unassembled WGS sequence"/>
</dbReference>
<evidence type="ECO:0000256" key="7">
    <source>
        <dbReference type="RuleBase" id="RU003797"/>
    </source>
</evidence>